<dbReference type="EC" id="2.7.7.18" evidence="11"/>
<dbReference type="GO" id="GO:0005524">
    <property type="term" value="F:ATP binding"/>
    <property type="evidence" value="ECO:0007669"/>
    <property type="project" value="UniProtKB-KW"/>
</dbReference>
<evidence type="ECO:0000256" key="11">
    <source>
        <dbReference type="HAMAP-Rule" id="MF_00244"/>
    </source>
</evidence>
<keyword evidence="6 11" id="KW-0548">Nucleotidyltransferase</keyword>
<keyword evidence="9 11" id="KW-0520">NAD</keyword>
<dbReference type="HAMAP" id="MF_00244">
    <property type="entry name" value="NaMN_adenylyltr"/>
    <property type="match status" value="1"/>
</dbReference>
<comment type="function">
    <text evidence="1 11">Catalyzes the reversible adenylation of nicotinate mononucleotide (NaMN) to nicotinic acid adenine dinucleotide (NaAD).</text>
</comment>
<sequence length="192" mass="22629">MKIGLYFGTFNPIHTGHLIIANHMAEYSDLEQIWLVVTPHNPFKKKSTLLDNHHRYEMVYQAIKDYEKLDVSDIEFKLPQPSYTINTLTYLLEKYPKHKFSLIMGEDNLKGFHKWKNSDIILENHELYVYPRITKDQTETTLKNHPKIHLIDAPIVEISSTFIRQAIRDGKNCKPLLSDPVAHYIDIMNFYK</sequence>
<dbReference type="PANTHER" id="PTHR39321">
    <property type="entry name" value="NICOTINATE-NUCLEOTIDE ADENYLYLTRANSFERASE-RELATED"/>
    <property type="match status" value="1"/>
</dbReference>
<dbReference type="CDD" id="cd02165">
    <property type="entry name" value="NMNAT"/>
    <property type="match status" value="1"/>
</dbReference>
<evidence type="ECO:0000256" key="4">
    <source>
        <dbReference type="ARBA" id="ARBA00022642"/>
    </source>
</evidence>
<accession>A0A516GPB4</accession>
<dbReference type="Pfam" id="PF01467">
    <property type="entry name" value="CTP_transf_like"/>
    <property type="match status" value="1"/>
</dbReference>
<dbReference type="InterPro" id="IPR005248">
    <property type="entry name" value="NadD/NMNAT"/>
</dbReference>
<dbReference type="Gene3D" id="3.40.50.620">
    <property type="entry name" value="HUPs"/>
    <property type="match status" value="1"/>
</dbReference>
<name>A0A516GPB4_9FLAO</name>
<dbReference type="OrthoDB" id="5295945at2"/>
<proteinExistence type="inferred from homology"/>
<dbReference type="KEGG" id="fop:FNB79_05050"/>
<protein>
    <recommendedName>
        <fullName evidence="11">Probable nicotinate-nucleotide adenylyltransferase</fullName>
        <ecNumber evidence="11">2.7.7.18</ecNumber>
    </recommendedName>
    <alternativeName>
        <fullName evidence="11">Deamido-NAD(+) diphosphorylase</fullName>
    </alternativeName>
    <alternativeName>
        <fullName evidence="11">Deamido-NAD(+) pyrophosphorylase</fullName>
    </alternativeName>
    <alternativeName>
        <fullName evidence="11">Nicotinate mononucleotide adenylyltransferase</fullName>
        <shortName evidence="11">NaMN adenylyltransferase</shortName>
    </alternativeName>
</protein>
<reference evidence="13 14" key="1">
    <citation type="submission" date="2019-07" db="EMBL/GenBank/DDBJ databases">
        <title>Genome sequencing for Formosa sp. PS13.</title>
        <authorList>
            <person name="Park S.-J."/>
        </authorList>
    </citation>
    <scope>NUCLEOTIDE SEQUENCE [LARGE SCALE GENOMIC DNA]</scope>
    <source>
        <strain evidence="13 14">PS13</strain>
    </source>
</reference>
<comment type="pathway">
    <text evidence="2 11">Cofactor biosynthesis; NAD(+) biosynthesis; deamido-NAD(+) from nicotinate D-ribonucleotide: step 1/1.</text>
</comment>
<dbReference type="SUPFAM" id="SSF52374">
    <property type="entry name" value="Nucleotidylyl transferase"/>
    <property type="match status" value="1"/>
</dbReference>
<evidence type="ECO:0000256" key="10">
    <source>
        <dbReference type="ARBA" id="ARBA00048721"/>
    </source>
</evidence>
<dbReference type="InterPro" id="IPR014729">
    <property type="entry name" value="Rossmann-like_a/b/a_fold"/>
</dbReference>
<evidence type="ECO:0000256" key="1">
    <source>
        <dbReference type="ARBA" id="ARBA00002324"/>
    </source>
</evidence>
<dbReference type="RefSeq" id="WP_143380271.1">
    <property type="nucleotide sequence ID" value="NZ_CP041637.1"/>
</dbReference>
<evidence type="ECO:0000313" key="14">
    <source>
        <dbReference type="Proteomes" id="UP000319209"/>
    </source>
</evidence>
<evidence type="ECO:0000256" key="6">
    <source>
        <dbReference type="ARBA" id="ARBA00022695"/>
    </source>
</evidence>
<evidence type="ECO:0000313" key="13">
    <source>
        <dbReference type="EMBL" id="QDO93367.1"/>
    </source>
</evidence>
<evidence type="ECO:0000256" key="3">
    <source>
        <dbReference type="ARBA" id="ARBA00009014"/>
    </source>
</evidence>
<feature type="domain" description="Cytidyltransferase-like" evidence="12">
    <location>
        <begin position="5"/>
        <end position="165"/>
    </location>
</feature>
<dbReference type="InterPro" id="IPR004821">
    <property type="entry name" value="Cyt_trans-like"/>
</dbReference>
<keyword evidence="14" id="KW-1185">Reference proteome</keyword>
<organism evidence="13 14">
    <name type="scientific">Formosa sediminum</name>
    <dbReference type="NCBI Taxonomy" id="2594004"/>
    <lineage>
        <taxon>Bacteria</taxon>
        <taxon>Pseudomonadati</taxon>
        <taxon>Bacteroidota</taxon>
        <taxon>Flavobacteriia</taxon>
        <taxon>Flavobacteriales</taxon>
        <taxon>Flavobacteriaceae</taxon>
        <taxon>Formosa</taxon>
    </lineage>
</organism>
<dbReference type="GO" id="GO:0004515">
    <property type="term" value="F:nicotinate-nucleotide adenylyltransferase activity"/>
    <property type="evidence" value="ECO:0007669"/>
    <property type="project" value="UniProtKB-UniRule"/>
</dbReference>
<comment type="catalytic activity">
    <reaction evidence="10 11">
        <text>nicotinate beta-D-ribonucleotide + ATP + H(+) = deamido-NAD(+) + diphosphate</text>
        <dbReference type="Rhea" id="RHEA:22860"/>
        <dbReference type="ChEBI" id="CHEBI:15378"/>
        <dbReference type="ChEBI" id="CHEBI:30616"/>
        <dbReference type="ChEBI" id="CHEBI:33019"/>
        <dbReference type="ChEBI" id="CHEBI:57502"/>
        <dbReference type="ChEBI" id="CHEBI:58437"/>
        <dbReference type="EC" id="2.7.7.18"/>
    </reaction>
</comment>
<dbReference type="NCBIfam" id="TIGR00125">
    <property type="entry name" value="cyt_tran_rel"/>
    <property type="match status" value="1"/>
</dbReference>
<dbReference type="Proteomes" id="UP000319209">
    <property type="component" value="Chromosome"/>
</dbReference>
<dbReference type="NCBIfam" id="TIGR00482">
    <property type="entry name" value="nicotinate (nicotinamide) nucleotide adenylyltransferase"/>
    <property type="match status" value="1"/>
</dbReference>
<comment type="similarity">
    <text evidence="3 11">Belongs to the NadD family.</text>
</comment>
<evidence type="ECO:0000259" key="12">
    <source>
        <dbReference type="Pfam" id="PF01467"/>
    </source>
</evidence>
<evidence type="ECO:0000256" key="5">
    <source>
        <dbReference type="ARBA" id="ARBA00022679"/>
    </source>
</evidence>
<evidence type="ECO:0000256" key="7">
    <source>
        <dbReference type="ARBA" id="ARBA00022741"/>
    </source>
</evidence>
<keyword evidence="8 11" id="KW-0067">ATP-binding</keyword>
<dbReference type="AlphaFoldDB" id="A0A516GPB4"/>
<keyword evidence="4 11" id="KW-0662">Pyridine nucleotide biosynthesis</keyword>
<evidence type="ECO:0000256" key="9">
    <source>
        <dbReference type="ARBA" id="ARBA00023027"/>
    </source>
</evidence>
<evidence type="ECO:0000256" key="8">
    <source>
        <dbReference type="ARBA" id="ARBA00022840"/>
    </source>
</evidence>
<dbReference type="PANTHER" id="PTHR39321:SF3">
    <property type="entry name" value="PHOSPHOPANTETHEINE ADENYLYLTRANSFERASE"/>
    <property type="match status" value="1"/>
</dbReference>
<keyword evidence="7 11" id="KW-0547">Nucleotide-binding</keyword>
<dbReference type="GO" id="GO:0009435">
    <property type="term" value="P:NAD+ biosynthetic process"/>
    <property type="evidence" value="ECO:0007669"/>
    <property type="project" value="UniProtKB-UniRule"/>
</dbReference>
<evidence type="ECO:0000256" key="2">
    <source>
        <dbReference type="ARBA" id="ARBA00005019"/>
    </source>
</evidence>
<dbReference type="EMBL" id="CP041637">
    <property type="protein sequence ID" value="QDO93367.1"/>
    <property type="molecule type" value="Genomic_DNA"/>
</dbReference>
<keyword evidence="5 11" id="KW-0808">Transferase</keyword>
<dbReference type="UniPathway" id="UPA00253">
    <property type="reaction ID" value="UER00332"/>
</dbReference>
<gene>
    <name evidence="11" type="primary">nadD</name>
    <name evidence="13" type="ORF">FNB79_05050</name>
</gene>